<dbReference type="EMBL" id="JAMRDG010000001">
    <property type="protein sequence ID" value="KAJ3698437.1"/>
    <property type="molecule type" value="Genomic_DNA"/>
</dbReference>
<dbReference type="InterPro" id="IPR012337">
    <property type="entry name" value="RNaseH-like_sf"/>
</dbReference>
<feature type="domain" description="RNase H type-1" evidence="1">
    <location>
        <begin position="253"/>
        <end position="377"/>
    </location>
</feature>
<organism evidence="3 4">
    <name type="scientific">Rhynchospora tenuis</name>
    <dbReference type="NCBI Taxonomy" id="198213"/>
    <lineage>
        <taxon>Eukaryota</taxon>
        <taxon>Viridiplantae</taxon>
        <taxon>Streptophyta</taxon>
        <taxon>Embryophyta</taxon>
        <taxon>Tracheophyta</taxon>
        <taxon>Spermatophyta</taxon>
        <taxon>Magnoliopsida</taxon>
        <taxon>Liliopsida</taxon>
        <taxon>Poales</taxon>
        <taxon>Cyperaceae</taxon>
        <taxon>Cyperoideae</taxon>
        <taxon>Rhynchosporeae</taxon>
        <taxon>Rhynchospora</taxon>
    </lineage>
</organism>
<proteinExistence type="predicted"/>
<dbReference type="PANTHER" id="PTHR47074:SF11">
    <property type="entry name" value="REVERSE TRANSCRIPTASE-LIKE PROTEIN"/>
    <property type="match status" value="1"/>
</dbReference>
<feature type="domain" description="Reverse transcriptase zinc-binding" evidence="2">
    <location>
        <begin position="58"/>
        <end position="149"/>
    </location>
</feature>
<dbReference type="InterPro" id="IPR002156">
    <property type="entry name" value="RNaseH_domain"/>
</dbReference>
<dbReference type="InterPro" id="IPR036397">
    <property type="entry name" value="RNaseH_sf"/>
</dbReference>
<protein>
    <recommendedName>
        <fullName evidence="5">RNase H type-1 domain-containing protein</fullName>
    </recommendedName>
</protein>
<name>A0AAD5ZIB6_9POAL</name>
<dbReference type="Pfam" id="PF13966">
    <property type="entry name" value="zf-RVT"/>
    <property type="match status" value="1"/>
</dbReference>
<evidence type="ECO:0000259" key="2">
    <source>
        <dbReference type="Pfam" id="PF13966"/>
    </source>
</evidence>
<dbReference type="AlphaFoldDB" id="A0AAD5ZIB6"/>
<dbReference type="InterPro" id="IPR052929">
    <property type="entry name" value="RNase_H-like_EbsB-rel"/>
</dbReference>
<keyword evidence="4" id="KW-1185">Reference proteome</keyword>
<comment type="caution">
    <text evidence="3">The sequence shown here is derived from an EMBL/GenBank/DDBJ whole genome shotgun (WGS) entry which is preliminary data.</text>
</comment>
<dbReference type="InterPro" id="IPR044730">
    <property type="entry name" value="RNase_H-like_dom_plant"/>
</dbReference>
<accession>A0AAD5ZIB6</accession>
<dbReference type="Pfam" id="PF13456">
    <property type="entry name" value="RVT_3"/>
    <property type="match status" value="1"/>
</dbReference>
<evidence type="ECO:0000313" key="3">
    <source>
        <dbReference type="EMBL" id="KAJ3698437.1"/>
    </source>
</evidence>
<dbReference type="GO" id="GO:0003676">
    <property type="term" value="F:nucleic acid binding"/>
    <property type="evidence" value="ECO:0007669"/>
    <property type="project" value="InterPro"/>
</dbReference>
<evidence type="ECO:0008006" key="5">
    <source>
        <dbReference type="Google" id="ProtNLM"/>
    </source>
</evidence>
<dbReference type="InterPro" id="IPR026960">
    <property type="entry name" value="RVT-Znf"/>
</dbReference>
<reference evidence="3 4" key="1">
    <citation type="journal article" date="2022" name="Cell">
        <title>Repeat-based holocentromeres influence genome architecture and karyotype evolution.</title>
        <authorList>
            <person name="Hofstatter P.G."/>
            <person name="Thangavel G."/>
            <person name="Lux T."/>
            <person name="Neumann P."/>
            <person name="Vondrak T."/>
            <person name="Novak P."/>
            <person name="Zhang M."/>
            <person name="Costa L."/>
            <person name="Castellani M."/>
            <person name="Scott A."/>
            <person name="Toegelov H."/>
            <person name="Fuchs J."/>
            <person name="Mata-Sucre Y."/>
            <person name="Dias Y."/>
            <person name="Vanzela A.L.L."/>
            <person name="Huettel B."/>
            <person name="Almeida C.C.S."/>
            <person name="Simkova H."/>
            <person name="Souza G."/>
            <person name="Pedrosa-Harand A."/>
            <person name="Macas J."/>
            <person name="Mayer K.F.X."/>
            <person name="Houben A."/>
            <person name="Marques A."/>
        </authorList>
    </citation>
    <scope>NUCLEOTIDE SEQUENCE [LARGE SCALE GENOMIC DNA]</scope>
    <source>
        <strain evidence="3">RhyTen1mFocal</strain>
    </source>
</reference>
<gene>
    <name evidence="3" type="ORF">LUZ61_002142</name>
</gene>
<dbReference type="PANTHER" id="PTHR47074">
    <property type="entry name" value="BNAC02G40300D PROTEIN"/>
    <property type="match status" value="1"/>
</dbReference>
<dbReference type="Gene3D" id="3.30.420.10">
    <property type="entry name" value="Ribonuclease H-like superfamily/Ribonuclease H"/>
    <property type="match status" value="1"/>
</dbReference>
<dbReference type="CDD" id="cd06222">
    <property type="entry name" value="RNase_H_like"/>
    <property type="match status" value="1"/>
</dbReference>
<dbReference type="Proteomes" id="UP001210211">
    <property type="component" value="Unassembled WGS sequence"/>
</dbReference>
<evidence type="ECO:0000313" key="4">
    <source>
        <dbReference type="Proteomes" id="UP001210211"/>
    </source>
</evidence>
<dbReference type="GO" id="GO:0004523">
    <property type="term" value="F:RNA-DNA hybrid ribonuclease activity"/>
    <property type="evidence" value="ECO:0007669"/>
    <property type="project" value="InterPro"/>
</dbReference>
<evidence type="ECO:0000259" key="1">
    <source>
        <dbReference type="Pfam" id="PF13456"/>
    </source>
</evidence>
<sequence>MSKSDLFDFDTNQWRLEELASLFTQTQIMQILNVEPKPNMEAGIQDKLIWTISKRGKYTAKEGYAHLWGQQGVIQPTQSSILWQKIQNWKGIIPKVQIFLWRLIFGALMLSQNVHRRILKVSPMCQRCGEENEFETHCFFFCQGSRVVWFASPLSLRTQDLSLNVINAIEQCTGNMNEDQIKIFCYTLWEIWKGRNETVLHNQKFEPIQIQKKVQNWLSTETAWESLSTNISNEGVHNGDCYWFHHAHFQLLVDGSWDQQNKAGTGYLLFQGGRLNEIGYSHHSLNDAFLVEVVAVKRALERWMAGNWQNQFLEIFSDCLELVKILNEEDVDNLPSWRALYDVIVVIKLLNQLKPRVKIMHVRREVVDQAHKLANHARRTGSQYAGIHRPWHAVENYIRDKLDEKFFQRVQEAPP</sequence>
<dbReference type="SUPFAM" id="SSF53098">
    <property type="entry name" value="Ribonuclease H-like"/>
    <property type="match status" value="1"/>
</dbReference>